<reference evidence="1 2" key="1">
    <citation type="journal article" date="2004" name="Extremophiles">
        <title>Halobacillus locisalis sp. nov., a halophilic bacterium isolated from a marine solar saltern of the Yellow Sea in Korea.</title>
        <authorList>
            <person name="Yoon J.H."/>
            <person name="Kang K.H."/>
            <person name="Oh T.K."/>
            <person name="Park Y.H."/>
        </authorList>
    </citation>
    <scope>NUCLEOTIDE SEQUENCE [LARGE SCALE GENOMIC DNA]</scope>
    <source>
        <strain evidence="1 2">KCTC 3788</strain>
    </source>
</reference>
<evidence type="ECO:0000313" key="1">
    <source>
        <dbReference type="EMBL" id="MBA2175248.1"/>
    </source>
</evidence>
<evidence type="ECO:0000313" key="2">
    <source>
        <dbReference type="Proteomes" id="UP000571017"/>
    </source>
</evidence>
<dbReference type="RefSeq" id="WP_181472276.1">
    <property type="nucleotide sequence ID" value="NZ_JACEFG010000002.1"/>
</dbReference>
<sequence>MSELRAQVYEITERLSELWPNVRFTMILVRNRGEGVRINAAFVRIGRADVR</sequence>
<accession>A0A838CTM0</accession>
<protein>
    <submittedName>
        <fullName evidence="1">Uncharacterized protein</fullName>
    </submittedName>
</protein>
<gene>
    <name evidence="1" type="ORF">H0266_10110</name>
</gene>
<dbReference type="AlphaFoldDB" id="A0A838CTM0"/>
<organism evidence="1 2">
    <name type="scientific">Halobacillus locisalis</name>
    <dbReference type="NCBI Taxonomy" id="220753"/>
    <lineage>
        <taxon>Bacteria</taxon>
        <taxon>Bacillati</taxon>
        <taxon>Bacillota</taxon>
        <taxon>Bacilli</taxon>
        <taxon>Bacillales</taxon>
        <taxon>Bacillaceae</taxon>
        <taxon>Halobacillus</taxon>
    </lineage>
</organism>
<dbReference type="EMBL" id="JACEFG010000002">
    <property type="protein sequence ID" value="MBA2175248.1"/>
    <property type="molecule type" value="Genomic_DNA"/>
</dbReference>
<comment type="caution">
    <text evidence="1">The sequence shown here is derived from an EMBL/GenBank/DDBJ whole genome shotgun (WGS) entry which is preliminary data.</text>
</comment>
<name>A0A838CTM0_9BACI</name>
<dbReference type="Proteomes" id="UP000571017">
    <property type="component" value="Unassembled WGS sequence"/>
</dbReference>
<proteinExistence type="predicted"/>
<keyword evidence="2" id="KW-1185">Reference proteome</keyword>